<gene>
    <name evidence="3" type="ORF">CHX27_03145</name>
</gene>
<dbReference type="PANTHER" id="PTHR30383">
    <property type="entry name" value="THIOESTERASE 1/PROTEASE 1/LYSOPHOSPHOLIPASE L1"/>
    <property type="match status" value="1"/>
</dbReference>
<dbReference type="EMBL" id="NOXX01000145">
    <property type="protein sequence ID" value="OYQ47412.1"/>
    <property type="molecule type" value="Genomic_DNA"/>
</dbReference>
<accession>A0A256A154</accession>
<reference evidence="3 4" key="1">
    <citation type="submission" date="2017-07" db="EMBL/GenBank/DDBJ databases">
        <title>Flavobacterium cyanobacteriorum sp. nov., isolated from cyanobacterial aggregates in a eutrophic lake.</title>
        <authorList>
            <person name="Cai H."/>
        </authorList>
    </citation>
    <scope>NUCLEOTIDE SEQUENCE [LARGE SCALE GENOMIC DNA]</scope>
    <source>
        <strain evidence="3 4">TH167</strain>
    </source>
</reference>
<dbReference type="InterPro" id="IPR036779">
    <property type="entry name" value="LysM_dom_sf"/>
</dbReference>
<feature type="chain" id="PRO_5013327615" description="LysM domain-containing protein" evidence="1">
    <location>
        <begin position="21"/>
        <end position="474"/>
    </location>
</feature>
<dbReference type="Pfam" id="PF01476">
    <property type="entry name" value="LysM"/>
    <property type="match status" value="1"/>
</dbReference>
<dbReference type="Pfam" id="PF13472">
    <property type="entry name" value="Lipase_GDSL_2"/>
    <property type="match status" value="1"/>
</dbReference>
<dbReference type="CDD" id="cd00118">
    <property type="entry name" value="LysM"/>
    <property type="match status" value="1"/>
</dbReference>
<dbReference type="AlphaFoldDB" id="A0A256A154"/>
<dbReference type="GO" id="GO:0016788">
    <property type="term" value="F:hydrolase activity, acting on ester bonds"/>
    <property type="evidence" value="ECO:0007669"/>
    <property type="project" value="UniProtKB-ARBA"/>
</dbReference>
<dbReference type="Gene3D" id="3.40.50.1110">
    <property type="entry name" value="SGNH hydrolase"/>
    <property type="match status" value="2"/>
</dbReference>
<evidence type="ECO:0000259" key="2">
    <source>
        <dbReference type="PROSITE" id="PS51782"/>
    </source>
</evidence>
<dbReference type="RefSeq" id="WP_094485315.1">
    <property type="nucleotide sequence ID" value="NZ_NOXX01000145.1"/>
</dbReference>
<dbReference type="SMART" id="SM00257">
    <property type="entry name" value="LysM"/>
    <property type="match status" value="1"/>
</dbReference>
<evidence type="ECO:0000256" key="1">
    <source>
        <dbReference type="SAM" id="SignalP"/>
    </source>
</evidence>
<dbReference type="PANTHER" id="PTHR30383:SF29">
    <property type="entry name" value="SGNH HYDROLASE-TYPE ESTERASE DOMAIN-CONTAINING PROTEIN"/>
    <property type="match status" value="1"/>
</dbReference>
<dbReference type="InterPro" id="IPR013830">
    <property type="entry name" value="SGNH_hydro"/>
</dbReference>
<evidence type="ECO:0000313" key="4">
    <source>
        <dbReference type="Proteomes" id="UP000216035"/>
    </source>
</evidence>
<dbReference type="SUPFAM" id="SSF54106">
    <property type="entry name" value="LysM domain"/>
    <property type="match status" value="1"/>
</dbReference>
<keyword evidence="1" id="KW-0732">Signal</keyword>
<dbReference type="Gene3D" id="3.10.350.10">
    <property type="entry name" value="LysM domain"/>
    <property type="match status" value="1"/>
</dbReference>
<dbReference type="Proteomes" id="UP000216035">
    <property type="component" value="Unassembled WGS sequence"/>
</dbReference>
<proteinExistence type="predicted"/>
<feature type="signal peptide" evidence="1">
    <location>
        <begin position="1"/>
        <end position="20"/>
    </location>
</feature>
<dbReference type="PROSITE" id="PS51782">
    <property type="entry name" value="LYSM"/>
    <property type="match status" value="1"/>
</dbReference>
<protein>
    <recommendedName>
        <fullName evidence="2">LysM domain-containing protein</fullName>
    </recommendedName>
</protein>
<evidence type="ECO:0000313" key="3">
    <source>
        <dbReference type="EMBL" id="OYQ47412.1"/>
    </source>
</evidence>
<organism evidence="3 4">
    <name type="scientific">Flavobacterium aurantiibacter</name>
    <dbReference type="NCBI Taxonomy" id="2023067"/>
    <lineage>
        <taxon>Bacteria</taxon>
        <taxon>Pseudomonadati</taxon>
        <taxon>Bacteroidota</taxon>
        <taxon>Flavobacteriia</taxon>
        <taxon>Flavobacteriales</taxon>
        <taxon>Flavobacteriaceae</taxon>
        <taxon>Flavobacterium</taxon>
    </lineage>
</organism>
<dbReference type="InterPro" id="IPR036514">
    <property type="entry name" value="SGNH_hydro_sf"/>
</dbReference>
<dbReference type="SUPFAM" id="SSF52266">
    <property type="entry name" value="SGNH hydrolase"/>
    <property type="match status" value="1"/>
</dbReference>
<dbReference type="InterPro" id="IPR018392">
    <property type="entry name" value="LysM"/>
</dbReference>
<dbReference type="InterPro" id="IPR051532">
    <property type="entry name" value="Ester_Hydrolysis_Enzymes"/>
</dbReference>
<name>A0A256A154_9FLAO</name>
<dbReference type="OrthoDB" id="9764375at2"/>
<comment type="caution">
    <text evidence="3">The sequence shown here is derived from an EMBL/GenBank/DDBJ whole genome shotgun (WGS) entry which is preliminary data.</text>
</comment>
<feature type="domain" description="LysM" evidence="2">
    <location>
        <begin position="204"/>
        <end position="247"/>
    </location>
</feature>
<keyword evidence="4" id="KW-1185">Reference proteome</keyword>
<sequence length="474" mass="52636">MKKCSLILLLFFGFIFSGKAQVTDTTDVESAVAEDTVAVPIVIPENGLKNPKAISKFLKALQQRETDGFLTDRVHVFHIGDSHIQADLQTDKTRTLLQETYGNGGRGFIFPHRLARTNGSSDVSFESANNFSSQRIINGSNAYMGLSGISFSSKERPCAVKVSLKDSSDAFDLVRIVQPKSTARWQFSAGKTLESKKVIVPKPRIHKIKDGEVLGSIARKYGISVSQLKKMNRLKSDRIRAGKTLIVSKSENRSRSVKKYKYATVDFNASETWTSKEFDQALQFEVFTDSDDTSALNGFMLENSDGGIIYSSVGVNGAKFSDYNQSPLFFQQLLATSPDLLVLSLGTNESFDHQSASTYINHLTTFIQNCRSIHPDIEILVCTPPPSLFKRRYKNTYVESYANALLLNAELLRYAVWDGYTQLGGGNAVSRNYKRGLMAADRVHYSKLGYEIQGTLLAEAIIRQANQYAKSVGQ</sequence>